<reference evidence="2" key="1">
    <citation type="journal article" date="2014" name="Int. J. Syst. Evol. Microbiol.">
        <title>Complete genome sequence of Corynebacterium casei LMG S-19264T (=DSM 44701T), isolated from a smear-ripened cheese.</title>
        <authorList>
            <consortium name="US DOE Joint Genome Institute (JGI-PGF)"/>
            <person name="Walter F."/>
            <person name="Albersmeier A."/>
            <person name="Kalinowski J."/>
            <person name="Ruckert C."/>
        </authorList>
    </citation>
    <scope>NUCLEOTIDE SEQUENCE</scope>
    <source>
        <strain evidence="2">VKM Ac-1940</strain>
    </source>
</reference>
<dbReference type="Pfam" id="PF13761">
    <property type="entry name" value="DUF4166"/>
    <property type="match status" value="1"/>
</dbReference>
<protein>
    <recommendedName>
        <fullName evidence="1">DUF4166 domain-containing protein</fullName>
    </recommendedName>
</protein>
<dbReference type="RefSeq" id="WP_204964790.1">
    <property type="nucleotide sequence ID" value="NZ_BAAAUR010000005.1"/>
</dbReference>
<sequence>MNTVPATSVYERTLGARLDELDARLRSYFRALPPGAVGVGRGTFEAVGPTSRLLRPVFAALVRPRILFAESGRDVPFTVRNAPQPDGSLTAWRDVHFPGGTRTMQDRMRAEGAALIDRIGRRGELEVTLDVAIIDGGLRLASRRLAWWIGGVRIPLPPLARVTVDERMRGPRQHVDARVHVALLGEVFRYSGSFTYEVAAR</sequence>
<accession>A0A9W6M5F8</accession>
<keyword evidence="3" id="KW-1185">Reference proteome</keyword>
<dbReference type="Proteomes" id="UP001142291">
    <property type="component" value="Unassembled WGS sequence"/>
</dbReference>
<dbReference type="AlphaFoldDB" id="A0A9W6M5F8"/>
<gene>
    <name evidence="2" type="ORF">GCM10017591_13710</name>
</gene>
<dbReference type="InterPro" id="IPR025311">
    <property type="entry name" value="DUF4166"/>
</dbReference>
<feature type="domain" description="DUF4166" evidence="1">
    <location>
        <begin position="21"/>
        <end position="194"/>
    </location>
</feature>
<evidence type="ECO:0000313" key="3">
    <source>
        <dbReference type="Proteomes" id="UP001142291"/>
    </source>
</evidence>
<dbReference type="EMBL" id="BSER01000008">
    <property type="protein sequence ID" value="GLJ95309.1"/>
    <property type="molecule type" value="Genomic_DNA"/>
</dbReference>
<reference evidence="2" key="2">
    <citation type="submission" date="2023-01" db="EMBL/GenBank/DDBJ databases">
        <authorList>
            <person name="Sun Q."/>
            <person name="Evtushenko L."/>
        </authorList>
    </citation>
    <scope>NUCLEOTIDE SEQUENCE</scope>
    <source>
        <strain evidence="2">VKM Ac-1940</strain>
    </source>
</reference>
<name>A0A9W6M5F8_9MICO</name>
<evidence type="ECO:0000259" key="1">
    <source>
        <dbReference type="Pfam" id="PF13761"/>
    </source>
</evidence>
<proteinExistence type="predicted"/>
<evidence type="ECO:0000313" key="2">
    <source>
        <dbReference type="EMBL" id="GLJ95309.1"/>
    </source>
</evidence>
<organism evidence="2 3">
    <name type="scientific">Microbacterium dextranolyticum</name>
    <dbReference type="NCBI Taxonomy" id="36806"/>
    <lineage>
        <taxon>Bacteria</taxon>
        <taxon>Bacillati</taxon>
        <taxon>Actinomycetota</taxon>
        <taxon>Actinomycetes</taxon>
        <taxon>Micrococcales</taxon>
        <taxon>Microbacteriaceae</taxon>
        <taxon>Microbacterium</taxon>
    </lineage>
</organism>
<comment type="caution">
    <text evidence="2">The sequence shown here is derived from an EMBL/GenBank/DDBJ whole genome shotgun (WGS) entry which is preliminary data.</text>
</comment>